<dbReference type="Pfam" id="PF19276">
    <property type="entry name" value="HD_assoc_2"/>
    <property type="match status" value="1"/>
</dbReference>
<evidence type="ECO:0000259" key="2">
    <source>
        <dbReference type="PROSITE" id="PS51831"/>
    </source>
</evidence>
<dbReference type="OMA" id="QVHGYIK"/>
<feature type="compositionally biased region" description="Polar residues" evidence="1">
    <location>
        <begin position="507"/>
        <end position="517"/>
    </location>
</feature>
<dbReference type="GO" id="GO:0006203">
    <property type="term" value="P:dGTP catabolic process"/>
    <property type="evidence" value="ECO:0007669"/>
    <property type="project" value="TreeGrafter"/>
</dbReference>
<sequence>MHERKFRDPVHDYIPVSQKLCQFIDTPHFQRMKRIKQLGTSYWVFPGGSHNRFEHCLGVAHLARLMASTLRTRQPKLGITDRDIDCVEIAGLCHDLGHGPWSHVWDSIFIPLAQKLTPRPNIPLNWKHEDASEMMLDDLMATQNITGVGDDEVKFIKGLIAGDHSRTPHEKRFLFDIVANKRNGLDVDKLDYIARDSHQVGIGKNVWWTRLLATARVIDDQICYNVKDSYNVLSVFAARFNLHKLVYSHKTAKAIEYMLIDALLAAEPHMKIAERINDPKQFMHLTDSIMEEIERSTQPELQHSRDIMARITRRDLYRTVDYRLFRWGLKGKLYQWFTPDTIAAAAKEVPGVDPDRIAKLRAEDILVDVSSMHHGMGDKNPLDRVKFWSKQKPNESHHAGSLVSSTVTPKEYGEVLLRIYTRNPSFYGIVQAGYRRVLDRFSEENVLDTDVPVTPLEGPSSALTPPATEAANTPRGSFADLFIFGEDEPSGSSLSRKGSSGIIAGSDPSTPKPTTQETRTKRTFGRVASAQNPFSSVPLNSTAPTPLPKSEGRSRKRGGDDMNHGSPPPKRIAS</sequence>
<dbReference type="InterPro" id="IPR045509">
    <property type="entry name" value="HD_assoc_2"/>
</dbReference>
<dbReference type="PROSITE" id="PS51831">
    <property type="entry name" value="HD"/>
    <property type="match status" value="1"/>
</dbReference>
<dbReference type="HOGENOM" id="CLU_026821_1_3_1"/>
<dbReference type="eggNOG" id="KOG2681">
    <property type="taxonomic scope" value="Eukaryota"/>
</dbReference>
<dbReference type="PANTHER" id="PTHR11373:SF4">
    <property type="entry name" value="DEOXYNUCLEOSIDE TRIPHOSPHATE TRIPHOSPHOHYDROLASE SAMHD1"/>
    <property type="match status" value="1"/>
</dbReference>
<accession>R7S2B2</accession>
<dbReference type="GO" id="GO:0005634">
    <property type="term" value="C:nucleus"/>
    <property type="evidence" value="ECO:0007669"/>
    <property type="project" value="TreeGrafter"/>
</dbReference>
<keyword evidence="4" id="KW-1185">Reference proteome</keyword>
<protein>
    <submittedName>
        <fullName evidence="3">HD-domain/PDEase-like protein</fullName>
    </submittedName>
</protein>
<dbReference type="Pfam" id="PF01966">
    <property type="entry name" value="HD"/>
    <property type="match status" value="1"/>
</dbReference>
<gene>
    <name evidence="3" type="ORF">PUNSTDRAFT_93060</name>
</gene>
<feature type="compositionally biased region" description="Polar residues" evidence="1">
    <location>
        <begin position="529"/>
        <end position="544"/>
    </location>
</feature>
<proteinExistence type="predicted"/>
<feature type="compositionally biased region" description="Low complexity" evidence="1">
    <location>
        <begin position="490"/>
        <end position="501"/>
    </location>
</feature>
<feature type="region of interest" description="Disordered" evidence="1">
    <location>
        <begin position="489"/>
        <end position="574"/>
    </location>
</feature>
<dbReference type="InterPro" id="IPR006674">
    <property type="entry name" value="HD_domain"/>
</dbReference>
<dbReference type="Proteomes" id="UP000054196">
    <property type="component" value="Unassembled WGS sequence"/>
</dbReference>
<dbReference type="CDD" id="cd00077">
    <property type="entry name" value="HDc"/>
    <property type="match status" value="1"/>
</dbReference>
<dbReference type="PANTHER" id="PTHR11373">
    <property type="entry name" value="DEOXYNUCLEOSIDE TRIPHOSPHATE TRIPHOSPHOHYDROLASE"/>
    <property type="match status" value="1"/>
</dbReference>
<dbReference type="Gene3D" id="1.10.3210.10">
    <property type="entry name" value="Hypothetical protein af1432"/>
    <property type="match status" value="1"/>
</dbReference>
<dbReference type="OrthoDB" id="9991235at2759"/>
<feature type="compositionally biased region" description="Basic and acidic residues" evidence="1">
    <location>
        <begin position="550"/>
        <end position="563"/>
    </location>
</feature>
<feature type="domain" description="HD" evidence="2">
    <location>
        <begin position="52"/>
        <end position="193"/>
    </location>
</feature>
<dbReference type="GO" id="GO:0008832">
    <property type="term" value="F:dGTPase activity"/>
    <property type="evidence" value="ECO:0007669"/>
    <property type="project" value="TreeGrafter"/>
</dbReference>
<dbReference type="Gene3D" id="3.30.70.2760">
    <property type="match status" value="1"/>
</dbReference>
<evidence type="ECO:0000313" key="4">
    <source>
        <dbReference type="Proteomes" id="UP000054196"/>
    </source>
</evidence>
<name>R7S2B2_PUNST</name>
<dbReference type="SUPFAM" id="SSF109604">
    <property type="entry name" value="HD-domain/PDEase-like"/>
    <property type="match status" value="1"/>
</dbReference>
<reference evidence="4" key="1">
    <citation type="journal article" date="2012" name="Science">
        <title>The Paleozoic origin of enzymatic lignin decomposition reconstructed from 31 fungal genomes.</title>
        <authorList>
            <person name="Floudas D."/>
            <person name="Binder M."/>
            <person name="Riley R."/>
            <person name="Barry K."/>
            <person name="Blanchette R.A."/>
            <person name="Henrissat B."/>
            <person name="Martinez A.T."/>
            <person name="Otillar R."/>
            <person name="Spatafora J.W."/>
            <person name="Yadav J.S."/>
            <person name="Aerts A."/>
            <person name="Benoit I."/>
            <person name="Boyd A."/>
            <person name="Carlson A."/>
            <person name="Copeland A."/>
            <person name="Coutinho P.M."/>
            <person name="de Vries R.P."/>
            <person name="Ferreira P."/>
            <person name="Findley K."/>
            <person name="Foster B."/>
            <person name="Gaskell J."/>
            <person name="Glotzer D."/>
            <person name="Gorecki P."/>
            <person name="Heitman J."/>
            <person name="Hesse C."/>
            <person name="Hori C."/>
            <person name="Igarashi K."/>
            <person name="Jurgens J.A."/>
            <person name="Kallen N."/>
            <person name="Kersten P."/>
            <person name="Kohler A."/>
            <person name="Kuees U."/>
            <person name="Kumar T.K.A."/>
            <person name="Kuo A."/>
            <person name="LaButti K."/>
            <person name="Larrondo L.F."/>
            <person name="Lindquist E."/>
            <person name="Ling A."/>
            <person name="Lombard V."/>
            <person name="Lucas S."/>
            <person name="Lundell T."/>
            <person name="Martin R."/>
            <person name="McLaughlin D.J."/>
            <person name="Morgenstern I."/>
            <person name="Morin E."/>
            <person name="Murat C."/>
            <person name="Nagy L.G."/>
            <person name="Nolan M."/>
            <person name="Ohm R.A."/>
            <person name="Patyshakuliyeva A."/>
            <person name="Rokas A."/>
            <person name="Ruiz-Duenas F.J."/>
            <person name="Sabat G."/>
            <person name="Salamov A."/>
            <person name="Samejima M."/>
            <person name="Schmutz J."/>
            <person name="Slot J.C."/>
            <person name="St John F."/>
            <person name="Stenlid J."/>
            <person name="Sun H."/>
            <person name="Sun S."/>
            <person name="Syed K."/>
            <person name="Tsang A."/>
            <person name="Wiebenga A."/>
            <person name="Young D."/>
            <person name="Pisabarro A."/>
            <person name="Eastwood D.C."/>
            <person name="Martin F."/>
            <person name="Cullen D."/>
            <person name="Grigoriev I.V."/>
            <person name="Hibbett D.S."/>
        </authorList>
    </citation>
    <scope>NUCLEOTIDE SEQUENCE [LARGE SCALE GENOMIC DNA]</scope>
    <source>
        <strain evidence="4">HHB-11173 SS5</strain>
    </source>
</reference>
<dbReference type="AlphaFoldDB" id="R7S2B2"/>
<dbReference type="EMBL" id="JH687555">
    <property type="protein sequence ID" value="EIN04338.1"/>
    <property type="molecule type" value="Genomic_DNA"/>
</dbReference>
<dbReference type="InterPro" id="IPR003607">
    <property type="entry name" value="HD/PDEase_dom"/>
</dbReference>
<feature type="region of interest" description="Disordered" evidence="1">
    <location>
        <begin position="450"/>
        <end position="473"/>
    </location>
</feature>
<dbReference type="KEGG" id="psq:PUNSTDRAFT_93060"/>
<dbReference type="SMART" id="SM00471">
    <property type="entry name" value="HDc"/>
    <property type="match status" value="1"/>
</dbReference>
<evidence type="ECO:0000313" key="3">
    <source>
        <dbReference type="EMBL" id="EIN04338.1"/>
    </source>
</evidence>
<organism evidence="3 4">
    <name type="scientific">Punctularia strigosozonata (strain HHB-11173)</name>
    <name type="common">White-rot fungus</name>
    <dbReference type="NCBI Taxonomy" id="741275"/>
    <lineage>
        <taxon>Eukaryota</taxon>
        <taxon>Fungi</taxon>
        <taxon>Dikarya</taxon>
        <taxon>Basidiomycota</taxon>
        <taxon>Agaricomycotina</taxon>
        <taxon>Agaricomycetes</taxon>
        <taxon>Corticiales</taxon>
        <taxon>Punctulariaceae</taxon>
        <taxon>Punctularia</taxon>
    </lineage>
</organism>
<dbReference type="InterPro" id="IPR050135">
    <property type="entry name" value="dGTPase-like"/>
</dbReference>
<dbReference type="RefSeq" id="XP_007388481.1">
    <property type="nucleotide sequence ID" value="XM_007388419.1"/>
</dbReference>
<dbReference type="GeneID" id="18886543"/>
<evidence type="ECO:0000256" key="1">
    <source>
        <dbReference type="SAM" id="MobiDB-lite"/>
    </source>
</evidence>